<dbReference type="Pfam" id="PF02518">
    <property type="entry name" value="HATPase_c"/>
    <property type="match status" value="1"/>
</dbReference>
<dbReference type="Gene3D" id="3.30.450.40">
    <property type="match status" value="1"/>
</dbReference>
<accession>A0A561T0V3</accession>
<dbReference type="EMBL" id="VIWU01000001">
    <property type="protein sequence ID" value="TWF80727.1"/>
    <property type="molecule type" value="Genomic_DNA"/>
</dbReference>
<dbReference type="InterPro" id="IPR029016">
    <property type="entry name" value="GAF-like_dom_sf"/>
</dbReference>
<dbReference type="Pfam" id="PF13185">
    <property type="entry name" value="GAF_2"/>
    <property type="match status" value="1"/>
</dbReference>
<dbReference type="SMART" id="SM00387">
    <property type="entry name" value="HATPase_c"/>
    <property type="match status" value="1"/>
</dbReference>
<dbReference type="InterPro" id="IPR003018">
    <property type="entry name" value="GAF"/>
</dbReference>
<dbReference type="InterPro" id="IPR050482">
    <property type="entry name" value="Sensor_HK_TwoCompSys"/>
</dbReference>
<dbReference type="GO" id="GO:0016020">
    <property type="term" value="C:membrane"/>
    <property type="evidence" value="ECO:0007669"/>
    <property type="project" value="InterPro"/>
</dbReference>
<dbReference type="OrthoDB" id="9764154at2"/>
<dbReference type="PANTHER" id="PTHR24421">
    <property type="entry name" value="NITRATE/NITRITE SENSOR PROTEIN NARX-RELATED"/>
    <property type="match status" value="1"/>
</dbReference>
<dbReference type="InterPro" id="IPR005467">
    <property type="entry name" value="His_kinase_dom"/>
</dbReference>
<evidence type="ECO:0000256" key="1">
    <source>
        <dbReference type="ARBA" id="ARBA00022679"/>
    </source>
</evidence>
<dbReference type="GO" id="GO:0000155">
    <property type="term" value="F:phosphorelay sensor kinase activity"/>
    <property type="evidence" value="ECO:0007669"/>
    <property type="project" value="InterPro"/>
</dbReference>
<proteinExistence type="predicted"/>
<gene>
    <name evidence="5" type="ORF">FHX44_116670</name>
</gene>
<protein>
    <submittedName>
        <fullName evidence="5">Signal transduction histidine kinase</fullName>
    </submittedName>
</protein>
<dbReference type="Gene3D" id="3.30.565.10">
    <property type="entry name" value="Histidine kinase-like ATPase, C-terminal domain"/>
    <property type="match status" value="1"/>
</dbReference>
<evidence type="ECO:0000313" key="5">
    <source>
        <dbReference type="EMBL" id="TWF80727.1"/>
    </source>
</evidence>
<dbReference type="SUPFAM" id="SSF55781">
    <property type="entry name" value="GAF domain-like"/>
    <property type="match status" value="1"/>
</dbReference>
<keyword evidence="3" id="KW-0902">Two-component regulatory system</keyword>
<comment type="caution">
    <text evidence="5">The sequence shown here is derived from an EMBL/GenBank/DDBJ whole genome shotgun (WGS) entry which is preliminary data.</text>
</comment>
<dbReference type="AlphaFoldDB" id="A0A561T0V3"/>
<dbReference type="InterPro" id="IPR011712">
    <property type="entry name" value="Sig_transdc_His_kin_sub3_dim/P"/>
</dbReference>
<evidence type="ECO:0000313" key="6">
    <source>
        <dbReference type="Proteomes" id="UP000321261"/>
    </source>
</evidence>
<reference evidence="5 6" key="1">
    <citation type="submission" date="2019-06" db="EMBL/GenBank/DDBJ databases">
        <title>Sequencing the genomes of 1000 actinobacteria strains.</title>
        <authorList>
            <person name="Klenk H.-P."/>
        </authorList>
    </citation>
    <scope>NUCLEOTIDE SEQUENCE [LARGE SCALE GENOMIC DNA]</scope>
    <source>
        <strain evidence="5 6">DSM 45671</strain>
    </source>
</reference>
<dbReference type="PANTHER" id="PTHR24421:SF61">
    <property type="entry name" value="OXYGEN SENSOR HISTIDINE KINASE NREB"/>
    <property type="match status" value="1"/>
</dbReference>
<name>A0A561T0V3_9PSEU</name>
<dbReference type="InterPro" id="IPR003594">
    <property type="entry name" value="HATPase_dom"/>
</dbReference>
<dbReference type="Gene3D" id="3.30.450.20">
    <property type="entry name" value="PAS domain"/>
    <property type="match status" value="1"/>
</dbReference>
<dbReference type="CDD" id="cd16917">
    <property type="entry name" value="HATPase_UhpB-NarQ-NarX-like"/>
    <property type="match status" value="1"/>
</dbReference>
<organism evidence="5 6">
    <name type="scientific">Pseudonocardia hierapolitana</name>
    <dbReference type="NCBI Taxonomy" id="1128676"/>
    <lineage>
        <taxon>Bacteria</taxon>
        <taxon>Bacillati</taxon>
        <taxon>Actinomycetota</taxon>
        <taxon>Actinomycetes</taxon>
        <taxon>Pseudonocardiales</taxon>
        <taxon>Pseudonocardiaceae</taxon>
        <taxon>Pseudonocardia</taxon>
    </lineage>
</organism>
<dbReference type="Pfam" id="PF07730">
    <property type="entry name" value="HisKA_3"/>
    <property type="match status" value="1"/>
</dbReference>
<dbReference type="RefSeq" id="WP_147259360.1">
    <property type="nucleotide sequence ID" value="NZ_VIWU01000001.1"/>
</dbReference>
<evidence type="ECO:0000256" key="2">
    <source>
        <dbReference type="ARBA" id="ARBA00022777"/>
    </source>
</evidence>
<dbReference type="SUPFAM" id="SSF55874">
    <property type="entry name" value="ATPase domain of HSP90 chaperone/DNA topoisomerase II/histidine kinase"/>
    <property type="match status" value="1"/>
</dbReference>
<dbReference type="PROSITE" id="PS50109">
    <property type="entry name" value="HIS_KIN"/>
    <property type="match status" value="1"/>
</dbReference>
<dbReference type="Proteomes" id="UP000321261">
    <property type="component" value="Unassembled WGS sequence"/>
</dbReference>
<keyword evidence="2 5" id="KW-0418">Kinase</keyword>
<dbReference type="InterPro" id="IPR036890">
    <property type="entry name" value="HATPase_C_sf"/>
</dbReference>
<sequence length="535" mass="57244">MPRGSATAAPPIDTAPLVDWSQLSAYAPDGLAVVDARGLFAQLNPAAVALLVIGVGERDADDLIGMPAPFELVRPAQAGAAGLLEDEPAEQVSVWAPVAGLRREFAYRARPLPGPDGATVVAFRDVTAERHRQRRVAAIARTSATLTSARSVTAMLDALAREVVQTDALAAVQIFTFDGAGRNLQIMGSAGFRRWPDFFDRLMRCRAGGAALRMLDALDGREPVVVPHRWGMIKDDPAWEPLREYLGELEWDSFASVPLMLRGRAEGVMNAFFAPGQVVGRSTIEFLVAMAEQAAVAVDYAALLHTERALARREERQRLARDLHDSIVQQVFSVGMQAKSLSVLGGRGGPVPAASVQRIADEIEDLSKTVLTDLRAMVHELRPSTSAQLGLGEAARALVESTGNRTGLRFDLHVGDGLADVGSEIAEDAYRIVAEAIHNVVKHAEACAVTVRVGVRDHVLTVSVADDGRGLRVARAAGTGRADGYGLTSMRERAERWGGTLRVRQRSGAGRSSTGTSVRAVIPLPVSVPHERVAN</sequence>
<dbReference type="GO" id="GO:0046983">
    <property type="term" value="F:protein dimerization activity"/>
    <property type="evidence" value="ECO:0007669"/>
    <property type="project" value="InterPro"/>
</dbReference>
<keyword evidence="6" id="KW-1185">Reference proteome</keyword>
<feature type="domain" description="Histidine kinase" evidence="4">
    <location>
        <begin position="431"/>
        <end position="526"/>
    </location>
</feature>
<evidence type="ECO:0000256" key="3">
    <source>
        <dbReference type="ARBA" id="ARBA00023012"/>
    </source>
</evidence>
<evidence type="ECO:0000259" key="4">
    <source>
        <dbReference type="PROSITE" id="PS50109"/>
    </source>
</evidence>
<dbReference type="Gene3D" id="1.20.5.1930">
    <property type="match status" value="1"/>
</dbReference>
<keyword evidence="1" id="KW-0808">Transferase</keyword>